<feature type="compositionally biased region" description="Polar residues" evidence="1">
    <location>
        <begin position="258"/>
        <end position="270"/>
    </location>
</feature>
<dbReference type="OrthoDB" id="3405898at2"/>
<reference evidence="3 4" key="1">
    <citation type="submission" date="2018-08" db="EMBL/GenBank/DDBJ databases">
        <title>Sequencing the genomes of 1000 actinobacteria strains.</title>
        <authorList>
            <person name="Klenk H.-P."/>
        </authorList>
    </citation>
    <scope>NUCLEOTIDE SEQUENCE [LARGE SCALE GENOMIC DNA]</scope>
    <source>
        <strain evidence="3 4">DSM 44099</strain>
    </source>
</reference>
<dbReference type="AlphaFoldDB" id="A0A3D9ZJW8"/>
<evidence type="ECO:0000313" key="4">
    <source>
        <dbReference type="Proteomes" id="UP000256913"/>
    </source>
</evidence>
<gene>
    <name evidence="3" type="ORF">DFJ67_2837</name>
</gene>
<organism evidence="3 4">
    <name type="scientific">Asanoa ferruginea</name>
    <dbReference type="NCBI Taxonomy" id="53367"/>
    <lineage>
        <taxon>Bacteria</taxon>
        <taxon>Bacillati</taxon>
        <taxon>Actinomycetota</taxon>
        <taxon>Actinomycetes</taxon>
        <taxon>Micromonosporales</taxon>
        <taxon>Micromonosporaceae</taxon>
        <taxon>Asanoa</taxon>
    </lineage>
</organism>
<sequence>MHQRWLLGAVTVGVVWGAATIAFDSSIWILDFLLHLGPLLAGVAAMVTLIGWRPAGPATFQIEGDTFVAPTNRRRTIEVAALLVVLISATALGIDWVAADGGFFDILLAVLPALLAAALLLHSLLIPTTVELRPEGLRIPGRLHRVDVPWEAIRPGTPWAPRLRTQKLEVLIATGYLVRPPAERRPRLDVPIDVLDIHPWFLADAIRYYVAHPEHRASIGRPAELERLSRRLRDGGAPPALPAGRTPAALPAGRTPTIVRQATAPQSDESTANHRS</sequence>
<feature type="region of interest" description="Disordered" evidence="1">
    <location>
        <begin position="233"/>
        <end position="276"/>
    </location>
</feature>
<dbReference type="Proteomes" id="UP000256913">
    <property type="component" value="Unassembled WGS sequence"/>
</dbReference>
<dbReference type="RefSeq" id="WP_116068289.1">
    <property type="nucleotide sequence ID" value="NZ_BONB01000043.1"/>
</dbReference>
<comment type="caution">
    <text evidence="3">The sequence shown here is derived from an EMBL/GenBank/DDBJ whole genome shotgun (WGS) entry which is preliminary data.</text>
</comment>
<keyword evidence="2" id="KW-1133">Transmembrane helix</keyword>
<evidence type="ECO:0000256" key="2">
    <source>
        <dbReference type="SAM" id="Phobius"/>
    </source>
</evidence>
<keyword evidence="2" id="KW-0812">Transmembrane</keyword>
<feature type="transmembrane region" description="Helical" evidence="2">
    <location>
        <begin position="32"/>
        <end position="52"/>
    </location>
</feature>
<accession>A0A3D9ZJW8</accession>
<dbReference type="EMBL" id="QUMQ01000001">
    <property type="protein sequence ID" value="REF96844.1"/>
    <property type="molecule type" value="Genomic_DNA"/>
</dbReference>
<protein>
    <submittedName>
        <fullName evidence="3">Uncharacterized protein</fullName>
    </submittedName>
</protein>
<feature type="transmembrane region" description="Helical" evidence="2">
    <location>
        <begin position="79"/>
        <end position="98"/>
    </location>
</feature>
<evidence type="ECO:0000256" key="1">
    <source>
        <dbReference type="SAM" id="MobiDB-lite"/>
    </source>
</evidence>
<evidence type="ECO:0000313" key="3">
    <source>
        <dbReference type="EMBL" id="REF96844.1"/>
    </source>
</evidence>
<name>A0A3D9ZJW8_9ACTN</name>
<proteinExistence type="predicted"/>
<feature type="transmembrane region" description="Helical" evidence="2">
    <location>
        <begin position="104"/>
        <end position="125"/>
    </location>
</feature>
<keyword evidence="4" id="KW-1185">Reference proteome</keyword>
<keyword evidence="2" id="KW-0472">Membrane</keyword>